<comment type="subcellular location">
    <subcellularLocation>
        <location evidence="1">Membrane</location>
        <topology evidence="1">Multi-pass membrane protein</topology>
    </subcellularLocation>
</comment>
<accession>A0A818T517</accession>
<organism evidence="10 11">
    <name type="scientific">Adineta steineri</name>
    <dbReference type="NCBI Taxonomy" id="433720"/>
    <lineage>
        <taxon>Eukaryota</taxon>
        <taxon>Metazoa</taxon>
        <taxon>Spiralia</taxon>
        <taxon>Gnathifera</taxon>
        <taxon>Rotifera</taxon>
        <taxon>Eurotatoria</taxon>
        <taxon>Bdelloidea</taxon>
        <taxon>Adinetida</taxon>
        <taxon>Adinetidae</taxon>
        <taxon>Adineta</taxon>
    </lineage>
</organism>
<evidence type="ECO:0000313" key="10">
    <source>
        <dbReference type="EMBL" id="CAF3675029.1"/>
    </source>
</evidence>
<evidence type="ECO:0000256" key="2">
    <source>
        <dbReference type="ARBA" id="ARBA00008141"/>
    </source>
</evidence>
<dbReference type="GO" id="GO:0007155">
    <property type="term" value="P:cell adhesion"/>
    <property type="evidence" value="ECO:0007669"/>
    <property type="project" value="UniProtKB-KW"/>
</dbReference>
<evidence type="ECO:0000256" key="7">
    <source>
        <dbReference type="SAM" id="MobiDB-lite"/>
    </source>
</evidence>
<feature type="transmembrane region" description="Helical" evidence="8">
    <location>
        <begin position="110"/>
        <end position="143"/>
    </location>
</feature>
<evidence type="ECO:0000256" key="3">
    <source>
        <dbReference type="ARBA" id="ARBA00022692"/>
    </source>
</evidence>
<sequence length="152" mass="16817">MRSSKRRSKSSSSRRSPESVDNVLSGSPVQPGIAYNSQTHQLLPTVSPNMNVQEQDNSPRLHQNESNYNYNNYATTRTIGQGIFDFALLTTNAMQLGTLIDHKQGGGKWIACLVLVCLSIVMQVVLAFLLIIIGIISVMDIIIHVFMSKKNP</sequence>
<dbReference type="EMBL" id="CAJNON010000272">
    <property type="protein sequence ID" value="CAF1160005.1"/>
    <property type="molecule type" value="Genomic_DNA"/>
</dbReference>
<protein>
    <submittedName>
        <fullName evidence="10">Uncharacterized protein</fullName>
    </submittedName>
</protein>
<name>A0A818T517_9BILA</name>
<evidence type="ECO:0000256" key="6">
    <source>
        <dbReference type="ARBA" id="ARBA00023136"/>
    </source>
</evidence>
<comment type="caution">
    <text evidence="10">The sequence shown here is derived from an EMBL/GenBank/DDBJ whole genome shotgun (WGS) entry which is preliminary data.</text>
</comment>
<evidence type="ECO:0000313" key="9">
    <source>
        <dbReference type="EMBL" id="CAF1160005.1"/>
    </source>
</evidence>
<keyword evidence="5 8" id="KW-1133">Transmembrane helix</keyword>
<dbReference type="PANTHER" id="PTHR12316:SF1">
    <property type="entry name" value="NINJURIN-B"/>
    <property type="match status" value="1"/>
</dbReference>
<evidence type="ECO:0000256" key="4">
    <source>
        <dbReference type="ARBA" id="ARBA00022889"/>
    </source>
</evidence>
<proteinExistence type="inferred from homology"/>
<dbReference type="GO" id="GO:0016020">
    <property type="term" value="C:membrane"/>
    <property type="evidence" value="ECO:0007669"/>
    <property type="project" value="UniProtKB-SubCell"/>
</dbReference>
<dbReference type="GO" id="GO:0042246">
    <property type="term" value="P:tissue regeneration"/>
    <property type="evidence" value="ECO:0007669"/>
    <property type="project" value="InterPro"/>
</dbReference>
<feature type="region of interest" description="Disordered" evidence="7">
    <location>
        <begin position="1"/>
        <end position="28"/>
    </location>
</feature>
<dbReference type="Pfam" id="PF04923">
    <property type="entry name" value="Ninjurin"/>
    <property type="match status" value="1"/>
</dbReference>
<evidence type="ECO:0000256" key="8">
    <source>
        <dbReference type="SAM" id="Phobius"/>
    </source>
</evidence>
<evidence type="ECO:0000256" key="5">
    <source>
        <dbReference type="ARBA" id="ARBA00022989"/>
    </source>
</evidence>
<reference evidence="10" key="1">
    <citation type="submission" date="2021-02" db="EMBL/GenBank/DDBJ databases">
        <authorList>
            <person name="Nowell W R."/>
        </authorList>
    </citation>
    <scope>NUCLEOTIDE SEQUENCE</scope>
</reference>
<dbReference type="Proteomes" id="UP000663881">
    <property type="component" value="Unassembled WGS sequence"/>
</dbReference>
<dbReference type="AlphaFoldDB" id="A0A818T517"/>
<gene>
    <name evidence="10" type="ORF">OKA104_LOCUS10714</name>
    <name evidence="9" type="ORF">VCS650_LOCUS23302</name>
</gene>
<keyword evidence="6 8" id="KW-0472">Membrane</keyword>
<keyword evidence="4" id="KW-0130">Cell adhesion</keyword>
<evidence type="ECO:0000256" key="1">
    <source>
        <dbReference type="ARBA" id="ARBA00004141"/>
    </source>
</evidence>
<dbReference type="PANTHER" id="PTHR12316">
    <property type="entry name" value="NINJURIN-RELATED"/>
    <property type="match status" value="1"/>
</dbReference>
<evidence type="ECO:0000313" key="11">
    <source>
        <dbReference type="Proteomes" id="UP000663881"/>
    </source>
</evidence>
<dbReference type="EMBL" id="CAJOAY010000481">
    <property type="protein sequence ID" value="CAF3675029.1"/>
    <property type="molecule type" value="Genomic_DNA"/>
</dbReference>
<dbReference type="InterPro" id="IPR007007">
    <property type="entry name" value="Ninjurin"/>
</dbReference>
<comment type="similarity">
    <text evidence="2">Belongs to the ninjurin family.</text>
</comment>
<dbReference type="OrthoDB" id="6114058at2759"/>
<keyword evidence="3 8" id="KW-0812">Transmembrane</keyword>
<dbReference type="Proteomes" id="UP000663891">
    <property type="component" value="Unassembled WGS sequence"/>
</dbReference>